<dbReference type="AlphaFoldDB" id="A0A0F9UXH0"/>
<accession>A0A0F9UXH0</accession>
<comment type="caution">
    <text evidence="1">The sequence shown here is derived from an EMBL/GenBank/DDBJ whole genome shotgun (WGS) entry which is preliminary data.</text>
</comment>
<reference evidence="1" key="1">
    <citation type="journal article" date="2015" name="Nature">
        <title>Complex archaea that bridge the gap between prokaryotes and eukaryotes.</title>
        <authorList>
            <person name="Spang A."/>
            <person name="Saw J.H."/>
            <person name="Jorgensen S.L."/>
            <person name="Zaremba-Niedzwiedzka K."/>
            <person name="Martijn J."/>
            <person name="Lind A.E."/>
            <person name="van Eijk R."/>
            <person name="Schleper C."/>
            <person name="Guy L."/>
            <person name="Ettema T.J."/>
        </authorList>
    </citation>
    <scope>NUCLEOTIDE SEQUENCE</scope>
</reference>
<gene>
    <name evidence="1" type="ORF">LCGC14_0477030</name>
</gene>
<dbReference type="EMBL" id="LAZR01000514">
    <property type="protein sequence ID" value="KKN65886.1"/>
    <property type="molecule type" value="Genomic_DNA"/>
</dbReference>
<organism evidence="1">
    <name type="scientific">marine sediment metagenome</name>
    <dbReference type="NCBI Taxonomy" id="412755"/>
    <lineage>
        <taxon>unclassified sequences</taxon>
        <taxon>metagenomes</taxon>
        <taxon>ecological metagenomes</taxon>
    </lineage>
</organism>
<name>A0A0F9UXH0_9ZZZZ</name>
<protein>
    <submittedName>
        <fullName evidence="1">Uncharacterized protein</fullName>
    </submittedName>
</protein>
<sequence>MMTKKGYTPIDLKELNKAASLFHKMIMDSLARR</sequence>
<proteinExistence type="predicted"/>
<evidence type="ECO:0000313" key="1">
    <source>
        <dbReference type="EMBL" id="KKN65886.1"/>
    </source>
</evidence>